<accession>A0A9W9G645</accession>
<organism evidence="2 3">
    <name type="scientific">Penicillium argentinense</name>
    <dbReference type="NCBI Taxonomy" id="1131581"/>
    <lineage>
        <taxon>Eukaryota</taxon>
        <taxon>Fungi</taxon>
        <taxon>Dikarya</taxon>
        <taxon>Ascomycota</taxon>
        <taxon>Pezizomycotina</taxon>
        <taxon>Eurotiomycetes</taxon>
        <taxon>Eurotiomycetidae</taxon>
        <taxon>Eurotiales</taxon>
        <taxon>Aspergillaceae</taxon>
        <taxon>Penicillium</taxon>
    </lineage>
</organism>
<evidence type="ECO:0000313" key="3">
    <source>
        <dbReference type="Proteomes" id="UP001149074"/>
    </source>
</evidence>
<dbReference type="Proteomes" id="UP001149074">
    <property type="component" value="Unassembled WGS sequence"/>
</dbReference>
<dbReference type="EMBL" id="JAPQKI010000001">
    <property type="protein sequence ID" value="KAJ5112793.1"/>
    <property type="molecule type" value="Genomic_DNA"/>
</dbReference>
<protein>
    <submittedName>
        <fullName evidence="2">Uncharacterized protein</fullName>
    </submittedName>
</protein>
<sequence>MSPDGGRAAIILLSGFNRRARTVVKALEHDSCRPNDGLSAPSCLSDPSSPHYAPIQTSPKRRDRDIATAEGAAVGGSGHRIGYNDVAGQPSARPLIGCLLPGPPGAPSDLHRPCRSHRLDRSGARIFSELAGSVLIAMENGTIGT</sequence>
<dbReference type="RefSeq" id="XP_056480566.1">
    <property type="nucleotide sequence ID" value="XM_056613342.1"/>
</dbReference>
<reference evidence="2" key="2">
    <citation type="journal article" date="2023" name="IMA Fungus">
        <title>Comparative genomic study of the Penicillium genus elucidates a diverse pangenome and 15 lateral gene transfer events.</title>
        <authorList>
            <person name="Petersen C."/>
            <person name="Sorensen T."/>
            <person name="Nielsen M.R."/>
            <person name="Sondergaard T.E."/>
            <person name="Sorensen J.L."/>
            <person name="Fitzpatrick D.A."/>
            <person name="Frisvad J.C."/>
            <person name="Nielsen K.L."/>
        </authorList>
    </citation>
    <scope>NUCLEOTIDE SEQUENCE</scope>
    <source>
        <strain evidence="2">IBT 30761</strain>
    </source>
</reference>
<reference evidence="2" key="1">
    <citation type="submission" date="2022-11" db="EMBL/GenBank/DDBJ databases">
        <authorList>
            <person name="Petersen C."/>
        </authorList>
    </citation>
    <scope>NUCLEOTIDE SEQUENCE</scope>
    <source>
        <strain evidence="2">IBT 30761</strain>
    </source>
</reference>
<keyword evidence="3" id="KW-1185">Reference proteome</keyword>
<gene>
    <name evidence="2" type="ORF">N7532_000838</name>
</gene>
<feature type="region of interest" description="Disordered" evidence="1">
    <location>
        <begin position="35"/>
        <end position="64"/>
    </location>
</feature>
<dbReference type="AlphaFoldDB" id="A0A9W9G645"/>
<evidence type="ECO:0000256" key="1">
    <source>
        <dbReference type="SAM" id="MobiDB-lite"/>
    </source>
</evidence>
<comment type="caution">
    <text evidence="2">The sequence shown here is derived from an EMBL/GenBank/DDBJ whole genome shotgun (WGS) entry which is preliminary data.</text>
</comment>
<proteinExistence type="predicted"/>
<dbReference type="GeneID" id="81352321"/>
<name>A0A9W9G645_9EURO</name>
<evidence type="ECO:0000313" key="2">
    <source>
        <dbReference type="EMBL" id="KAJ5112793.1"/>
    </source>
</evidence>